<protein>
    <submittedName>
        <fullName evidence="1">Uncharacterized protein</fullName>
    </submittedName>
</protein>
<gene>
    <name evidence="1" type="ORF">H9631_05585</name>
</gene>
<dbReference type="Proteomes" id="UP000648182">
    <property type="component" value="Unassembled WGS sequence"/>
</dbReference>
<name>A0ABR8VIJ9_9BACI</name>
<dbReference type="RefSeq" id="WP_191810777.1">
    <property type="nucleotide sequence ID" value="NZ_JACSPV010000007.1"/>
</dbReference>
<organism evidence="1 2">
    <name type="scientific">Bacillus norwichensis</name>
    <dbReference type="NCBI Taxonomy" id="2762217"/>
    <lineage>
        <taxon>Bacteria</taxon>
        <taxon>Bacillati</taxon>
        <taxon>Bacillota</taxon>
        <taxon>Bacilli</taxon>
        <taxon>Bacillales</taxon>
        <taxon>Bacillaceae</taxon>
        <taxon>Bacillus</taxon>
    </lineage>
</organism>
<keyword evidence="2" id="KW-1185">Reference proteome</keyword>
<proteinExistence type="predicted"/>
<sequence length="87" mass="10034">MSRKSRYVPLEKRVVHVAEILDIQANEPNTQHDPYMTGIYNGLEMALATMEQREPVLKEAPRSSINQWIKLKLFKIIGLSKNKGLKK</sequence>
<dbReference type="EMBL" id="JACSPV010000007">
    <property type="protein sequence ID" value="MBD8004548.1"/>
    <property type="molecule type" value="Genomic_DNA"/>
</dbReference>
<evidence type="ECO:0000313" key="1">
    <source>
        <dbReference type="EMBL" id="MBD8004548.1"/>
    </source>
</evidence>
<evidence type="ECO:0000313" key="2">
    <source>
        <dbReference type="Proteomes" id="UP000648182"/>
    </source>
</evidence>
<accession>A0ABR8VIJ9</accession>
<reference evidence="1 2" key="1">
    <citation type="submission" date="2020-08" db="EMBL/GenBank/DDBJ databases">
        <title>A Genomic Blueprint of the Chicken Gut Microbiome.</title>
        <authorList>
            <person name="Gilroy R."/>
            <person name="Ravi A."/>
            <person name="Getino M."/>
            <person name="Pursley I."/>
            <person name="Horton D.L."/>
            <person name="Alikhan N.-F."/>
            <person name="Baker D."/>
            <person name="Gharbi K."/>
            <person name="Hall N."/>
            <person name="Watson M."/>
            <person name="Adriaenssens E.M."/>
            <person name="Foster-Nyarko E."/>
            <person name="Jarju S."/>
            <person name="Secka A."/>
            <person name="Antonio M."/>
            <person name="Oren A."/>
            <person name="Chaudhuri R."/>
            <person name="La Ragione R.M."/>
            <person name="Hildebrand F."/>
            <person name="Pallen M.J."/>
        </authorList>
    </citation>
    <scope>NUCLEOTIDE SEQUENCE [LARGE SCALE GENOMIC DNA]</scope>
    <source>
        <strain evidence="1 2">Sa1BUA2</strain>
    </source>
</reference>
<comment type="caution">
    <text evidence="1">The sequence shown here is derived from an EMBL/GenBank/DDBJ whole genome shotgun (WGS) entry which is preliminary data.</text>
</comment>